<feature type="transmembrane region" description="Helical" evidence="2">
    <location>
        <begin position="247"/>
        <end position="270"/>
    </location>
</feature>
<protein>
    <submittedName>
        <fullName evidence="3">Uncharacterized protein</fullName>
    </submittedName>
</protein>
<feature type="transmembrane region" description="Helical" evidence="2">
    <location>
        <begin position="144"/>
        <end position="161"/>
    </location>
</feature>
<dbReference type="Proteomes" id="UP001187682">
    <property type="component" value="Unassembled WGS sequence"/>
</dbReference>
<feature type="transmembrane region" description="Helical" evidence="2">
    <location>
        <begin position="734"/>
        <end position="755"/>
    </location>
</feature>
<reference evidence="3" key="1">
    <citation type="submission" date="2018-03" db="EMBL/GenBank/DDBJ databases">
        <authorList>
            <person name="Guldener U."/>
        </authorList>
    </citation>
    <scope>NUCLEOTIDE SEQUENCE</scope>
</reference>
<evidence type="ECO:0000256" key="2">
    <source>
        <dbReference type="SAM" id="Phobius"/>
    </source>
</evidence>
<feature type="transmembrane region" description="Helical" evidence="2">
    <location>
        <begin position="775"/>
        <end position="794"/>
    </location>
</feature>
<name>A0AAE8SUB5_9PEZI</name>
<feature type="compositionally biased region" description="Polar residues" evidence="1">
    <location>
        <begin position="90"/>
        <end position="99"/>
    </location>
</feature>
<keyword evidence="4" id="KW-1185">Reference proteome</keyword>
<keyword evidence="2" id="KW-0472">Membrane</keyword>
<evidence type="ECO:0000313" key="4">
    <source>
        <dbReference type="Proteomes" id="UP001187682"/>
    </source>
</evidence>
<evidence type="ECO:0000256" key="1">
    <source>
        <dbReference type="SAM" id="MobiDB-lite"/>
    </source>
</evidence>
<dbReference type="Pfam" id="PF11915">
    <property type="entry name" value="DUF3433"/>
    <property type="match status" value="2"/>
</dbReference>
<dbReference type="InterPro" id="IPR021840">
    <property type="entry name" value="DUF3433"/>
</dbReference>
<keyword evidence="2" id="KW-1133">Transmembrane helix</keyword>
<feature type="transmembrane region" description="Helical" evidence="2">
    <location>
        <begin position="606"/>
        <end position="629"/>
    </location>
</feature>
<gene>
    <name evidence="3" type="ORF">DNG_04188</name>
</gene>
<dbReference type="EMBL" id="ONZQ02000005">
    <property type="protein sequence ID" value="SPO01515.1"/>
    <property type="molecule type" value="Genomic_DNA"/>
</dbReference>
<feature type="compositionally biased region" description="Basic and acidic residues" evidence="1">
    <location>
        <begin position="23"/>
        <end position="32"/>
    </location>
</feature>
<accession>A0AAE8SUB5</accession>
<evidence type="ECO:0000313" key="3">
    <source>
        <dbReference type="EMBL" id="SPO01515.1"/>
    </source>
</evidence>
<organism evidence="3 4">
    <name type="scientific">Cephalotrichum gorgonifer</name>
    <dbReference type="NCBI Taxonomy" id="2041049"/>
    <lineage>
        <taxon>Eukaryota</taxon>
        <taxon>Fungi</taxon>
        <taxon>Dikarya</taxon>
        <taxon>Ascomycota</taxon>
        <taxon>Pezizomycotina</taxon>
        <taxon>Sordariomycetes</taxon>
        <taxon>Hypocreomycetidae</taxon>
        <taxon>Microascales</taxon>
        <taxon>Microascaceae</taxon>
        <taxon>Cephalotrichum</taxon>
    </lineage>
</organism>
<keyword evidence="2" id="KW-0812">Transmembrane</keyword>
<sequence length="1413" mass="152242">MAFTPLGQLGQHTSPQTTNYHAVPDRDDKRDSQFNSPSPPAQRPYHAPSSFKIPRRPVNRGASLSGSKRVSSFSSDPAFEPLSGDISPPKTASTPTLTTEAKREVDVTLAPTAPFLADGPPGRDTSHKIADASLSWRPLYLRRLVLLAFALLFAALMAVPQGLLAHSNSNGGLGIPGNSRYVWQYAGTAVVTLTMALWSRVEYQAKATAPWIRLSRGPADADRTLLLDYVSDFQPVAILKAFRYGDYLVASISLVSVLLRVLVVIATAMISPSLLGVVSPETSVTLRNAFMDSSERLLDVGSMPHFYMAGLVMGNLTFPDGTSKTHAYQPFAAPEAAQVNVTVDGFSGLLDCEPADIVLDGMLYVKSQWTKLNATVSSGDCDLKIRVMNDGLNAGVDNAYRFLFEPASCNGSDDPDDRRVAVVLANVKMDLDSFPSEPWASNVPINATLGRTTQFICRPDYAITDVLVVKNGTELISVDEVAGAAPRRLSNVHPASILRAHFDSYTGLVSVNSGPYGNAWGFLGSDASVDADVPMLAAMRYRMQDTREEPPTLDELLDNTYLTRLVQDYYRQYTVFIAREALMEEASQPTTAPATTTEVRLVARSLPVHLLTGLFAPCLLIAVAAIFFVPRRGILPQAPNSLINVAALLAHSKPLLHTLRGTGAADMETIRGRLLGSQYSTSIDTYDPATGVSDSTRDPAGAFKIYGSNLPDLQAPPVPPAGPPKWPHPPTLNFASRTAGLFVLVGMIGTLEILLRKSQSKDGLVYVRDDDDSLFWTSAIPALLLGLVAFYYSVADSTIRSLAPYVGLNRGGSFRQTVGLDFLDMSRPRIVWAAAVRGNLAVMSSTLAVLVGATLTIFSGALYTPEPVPATTHVTAPTSDYFTWSTQGNRTVENCCNSEAVTASLILGANLTYPAATFGDLAFQTLHYDTTTNQLSILEDDGGRDLTEMTVSVRLPALRSRLSCRMYSEKDIRANLTLGGYVISSTPNPLRIDVAAESCFSSSLAERSNAIFPTAASSEQDLDGMNKANLAGDVHFGAAMHNPRTRQCSDLFYTWGRLTDTNTNSTAVAHVGAMGCNETIEVVDTLFHLNARTMAVDPKSPPEVDESTARAATPPEFLSDVYPWLANVSSSDVYDEFFSLLVSSRYAIPPSALGSPDPAAAESIADAIRWQHGIIRAQDINFNWRRTLVNDSFYVYNWTDSDGNTAPTAATSAIDPSLSAAEAMPWVQAVGNTPNNLSHRRKLIQDAPTTRVLEALLSCILVLAILSWALVGDDRAPRSEALLSVASMGALLADGNVLAHLPPGAERMRESQVQKAFGGGVGPTVFSVGWFTRRKADDPFSASTSTVGKSVAVEEVRGRNGEGYSSEEYSSAYQAGDDRAFGIRVLGSGGVADGEDAGFELLGRKRFIRGWRK</sequence>
<feature type="compositionally biased region" description="Polar residues" evidence="1">
    <location>
        <begin position="62"/>
        <end position="75"/>
    </location>
</feature>
<dbReference type="PANTHER" id="PTHR37544:SF3">
    <property type="entry name" value="SPRAY"/>
    <property type="match status" value="1"/>
</dbReference>
<comment type="caution">
    <text evidence="3">The sequence shown here is derived from an EMBL/GenBank/DDBJ whole genome shotgun (WGS) entry which is preliminary data.</text>
</comment>
<feature type="compositionally biased region" description="Polar residues" evidence="1">
    <location>
        <begin position="10"/>
        <end position="20"/>
    </location>
</feature>
<feature type="region of interest" description="Disordered" evidence="1">
    <location>
        <begin position="1"/>
        <end position="104"/>
    </location>
</feature>
<feature type="transmembrane region" description="Helical" evidence="2">
    <location>
        <begin position="181"/>
        <end position="198"/>
    </location>
</feature>
<proteinExistence type="predicted"/>
<dbReference type="PANTHER" id="PTHR37544">
    <property type="entry name" value="SPRAY-RELATED"/>
    <property type="match status" value="1"/>
</dbReference>